<proteinExistence type="predicted"/>
<gene>
    <name evidence="1" type="ordered locus">CJA_0403</name>
</gene>
<dbReference type="HOGENOM" id="CLU_3306773_0_0_6"/>
<keyword evidence="2" id="KW-1185">Reference proteome</keyword>
<dbReference type="EMBL" id="CP000934">
    <property type="protein sequence ID" value="ACE85533.1"/>
    <property type="molecule type" value="Genomic_DNA"/>
</dbReference>
<dbReference type="KEGG" id="cja:CJA_0403"/>
<evidence type="ECO:0000313" key="1">
    <source>
        <dbReference type="EMBL" id="ACE85533.1"/>
    </source>
</evidence>
<dbReference type="AlphaFoldDB" id="B3PI64"/>
<organism evidence="1 2">
    <name type="scientific">Cellvibrio japonicus (strain Ueda107)</name>
    <name type="common">Pseudomonas fluorescens subsp. cellulosa</name>
    <dbReference type="NCBI Taxonomy" id="498211"/>
    <lineage>
        <taxon>Bacteria</taxon>
        <taxon>Pseudomonadati</taxon>
        <taxon>Pseudomonadota</taxon>
        <taxon>Gammaproteobacteria</taxon>
        <taxon>Cellvibrionales</taxon>
        <taxon>Cellvibrionaceae</taxon>
        <taxon>Cellvibrio</taxon>
    </lineage>
</organism>
<protein>
    <submittedName>
        <fullName evidence="1">Uncharacterized protein</fullName>
    </submittedName>
</protein>
<name>B3PI64_CELJU</name>
<reference evidence="1 2" key="1">
    <citation type="journal article" date="2008" name="J. Bacteriol.">
        <title>Insights into plant cell wall degradation from the genome sequence of the soil bacterium Cellvibrio japonicus.</title>
        <authorList>
            <person name="Deboy R.T."/>
            <person name="Mongodin E.F."/>
            <person name="Fouts D.E."/>
            <person name="Tailford L.E."/>
            <person name="Khouri H."/>
            <person name="Emerson J.B."/>
            <person name="Mohamoud Y."/>
            <person name="Watkins K."/>
            <person name="Henrissat B."/>
            <person name="Gilbert H.J."/>
            <person name="Nelson K.E."/>
        </authorList>
    </citation>
    <scope>NUCLEOTIDE SEQUENCE [LARGE SCALE GENOMIC DNA]</scope>
    <source>
        <strain evidence="1 2">Ueda107</strain>
    </source>
</reference>
<dbReference type="Proteomes" id="UP000001036">
    <property type="component" value="Chromosome"/>
</dbReference>
<sequence>MLSRTNNNSLVLLNKIRINIMENMHKKTAAYYWLPFLNG</sequence>
<evidence type="ECO:0000313" key="2">
    <source>
        <dbReference type="Proteomes" id="UP000001036"/>
    </source>
</evidence>
<accession>B3PI64</accession>